<reference evidence="1" key="1">
    <citation type="submission" date="2020-08" db="EMBL/GenBank/DDBJ databases">
        <title>Multicomponent nature underlies the extraordinary mechanical properties of spider dragline silk.</title>
        <authorList>
            <person name="Kono N."/>
            <person name="Nakamura H."/>
            <person name="Mori M."/>
            <person name="Yoshida Y."/>
            <person name="Ohtoshi R."/>
            <person name="Malay A.D."/>
            <person name="Moran D.A.P."/>
            <person name="Tomita M."/>
            <person name="Numata K."/>
            <person name="Arakawa K."/>
        </authorList>
    </citation>
    <scope>NUCLEOTIDE SEQUENCE</scope>
</reference>
<gene>
    <name evidence="1" type="ORF">NPIL_331771</name>
</gene>
<keyword evidence="2" id="KW-1185">Reference proteome</keyword>
<comment type="caution">
    <text evidence="1">The sequence shown here is derived from an EMBL/GenBank/DDBJ whole genome shotgun (WGS) entry which is preliminary data.</text>
</comment>
<organism evidence="1 2">
    <name type="scientific">Nephila pilipes</name>
    <name type="common">Giant wood spider</name>
    <name type="synonym">Nephila maculata</name>
    <dbReference type="NCBI Taxonomy" id="299642"/>
    <lineage>
        <taxon>Eukaryota</taxon>
        <taxon>Metazoa</taxon>
        <taxon>Ecdysozoa</taxon>
        <taxon>Arthropoda</taxon>
        <taxon>Chelicerata</taxon>
        <taxon>Arachnida</taxon>
        <taxon>Araneae</taxon>
        <taxon>Araneomorphae</taxon>
        <taxon>Entelegynae</taxon>
        <taxon>Araneoidea</taxon>
        <taxon>Nephilidae</taxon>
        <taxon>Nephila</taxon>
    </lineage>
</organism>
<sequence length="85" mass="9526">MEKSKFAVRVERMCNVLFMRTLLGDGVRPLARNLILSANSLSGCRIRIALFLPSPALCSKPCLKQMLINHETSPLCNVELLLRNV</sequence>
<protein>
    <submittedName>
        <fullName evidence="1">Uncharacterized protein</fullName>
    </submittedName>
</protein>
<proteinExistence type="predicted"/>
<dbReference type="Proteomes" id="UP000887013">
    <property type="component" value="Unassembled WGS sequence"/>
</dbReference>
<dbReference type="EMBL" id="BMAW01100610">
    <property type="protein sequence ID" value="GFS95925.1"/>
    <property type="molecule type" value="Genomic_DNA"/>
</dbReference>
<accession>A0A8X6N5Z6</accession>
<name>A0A8X6N5Z6_NEPPI</name>
<dbReference type="AlphaFoldDB" id="A0A8X6N5Z6"/>
<evidence type="ECO:0000313" key="1">
    <source>
        <dbReference type="EMBL" id="GFS95925.1"/>
    </source>
</evidence>
<evidence type="ECO:0000313" key="2">
    <source>
        <dbReference type="Proteomes" id="UP000887013"/>
    </source>
</evidence>